<accession>A0ABP1FTC9</accession>
<proteinExistence type="predicted"/>
<sequence length="255" mass="26798">MKSPKRVLLTNDDGPDSPFFQAWVPHVQQILGWSAFVCIPDGPQSFVSKAIGKGPISIRHLEDGAAHVAGSPATCVNIALNHLAADCDFVISGPNVGHNAGRGSVLSSGTVGAALEGSIAGRKAVAVSFPFFRGFDNWSTADVDTAVQAAGSVMSDLWENWDEGVDLYNCNVPLGFTGPNGNPVQPQTLRTSVDPISYASLYKPSGEGDGAFVWGPVGLRVFQEEDSNLLEGSDVWAVKRGNISVTALKAGFLQA</sequence>
<organism evidence="2 3">
    <name type="scientific">Coccomyxa viridis</name>
    <dbReference type="NCBI Taxonomy" id="1274662"/>
    <lineage>
        <taxon>Eukaryota</taxon>
        <taxon>Viridiplantae</taxon>
        <taxon>Chlorophyta</taxon>
        <taxon>core chlorophytes</taxon>
        <taxon>Trebouxiophyceae</taxon>
        <taxon>Trebouxiophyceae incertae sedis</taxon>
        <taxon>Coccomyxaceae</taxon>
        <taxon>Coccomyxa</taxon>
    </lineage>
</organism>
<keyword evidence="3" id="KW-1185">Reference proteome</keyword>
<dbReference type="PANTHER" id="PTHR47551">
    <property type="entry name" value="TUBULIN--TYROSINE LIGASE PBY1-RELATED"/>
    <property type="match status" value="1"/>
</dbReference>
<evidence type="ECO:0000313" key="3">
    <source>
        <dbReference type="Proteomes" id="UP001497392"/>
    </source>
</evidence>
<dbReference type="SUPFAM" id="SSF64167">
    <property type="entry name" value="SurE-like"/>
    <property type="match status" value="1"/>
</dbReference>
<dbReference type="Pfam" id="PF01975">
    <property type="entry name" value="SurE"/>
    <property type="match status" value="1"/>
</dbReference>
<feature type="domain" description="Survival protein SurE-like phosphatase/nucleotidase" evidence="1">
    <location>
        <begin position="7"/>
        <end position="173"/>
    </location>
</feature>
<dbReference type="InterPro" id="IPR027746">
    <property type="entry name" value="TTL"/>
</dbReference>
<dbReference type="Gene3D" id="3.40.1210.10">
    <property type="entry name" value="Survival protein SurE-like phosphatase/nucleotidase"/>
    <property type="match status" value="1"/>
</dbReference>
<dbReference type="EMBL" id="CAXHTA020000005">
    <property type="protein sequence ID" value="CAL5221820.1"/>
    <property type="molecule type" value="Genomic_DNA"/>
</dbReference>
<protein>
    <submittedName>
        <fullName evidence="2">G4076 protein</fullName>
    </submittedName>
</protein>
<dbReference type="InterPro" id="IPR002828">
    <property type="entry name" value="SurE-like_Pase/nucleotidase"/>
</dbReference>
<name>A0ABP1FTC9_9CHLO</name>
<evidence type="ECO:0000259" key="1">
    <source>
        <dbReference type="Pfam" id="PF01975"/>
    </source>
</evidence>
<dbReference type="PANTHER" id="PTHR47551:SF1">
    <property type="entry name" value="TUBULIN--TYROSINE LIGASE PBY1-RELATED"/>
    <property type="match status" value="1"/>
</dbReference>
<dbReference type="NCBIfam" id="TIGR00087">
    <property type="entry name" value="surE"/>
    <property type="match status" value="1"/>
</dbReference>
<gene>
    <name evidence="2" type="primary">g4076</name>
    <name evidence="2" type="ORF">VP750_LOCUS3479</name>
</gene>
<comment type="caution">
    <text evidence="2">The sequence shown here is derived from an EMBL/GenBank/DDBJ whole genome shotgun (WGS) entry which is preliminary data.</text>
</comment>
<evidence type="ECO:0000313" key="2">
    <source>
        <dbReference type="EMBL" id="CAL5221820.1"/>
    </source>
</evidence>
<dbReference type="Proteomes" id="UP001497392">
    <property type="component" value="Unassembled WGS sequence"/>
</dbReference>
<dbReference type="InterPro" id="IPR036523">
    <property type="entry name" value="SurE-like_sf"/>
</dbReference>
<reference evidence="2 3" key="1">
    <citation type="submission" date="2024-06" db="EMBL/GenBank/DDBJ databases">
        <authorList>
            <person name="Kraege A."/>
            <person name="Thomma B."/>
        </authorList>
    </citation>
    <scope>NUCLEOTIDE SEQUENCE [LARGE SCALE GENOMIC DNA]</scope>
</reference>